<dbReference type="CDD" id="cd00829">
    <property type="entry name" value="SCP-x_thiolase"/>
    <property type="match status" value="1"/>
</dbReference>
<dbReference type="AlphaFoldDB" id="A0AAU7MNL9"/>
<sequence>MFEAIISGIGHTPFRAHEDSLETLLTSAVREALNDASTPASEIDEVFIGHFGAGMDPQGFISSLVLNADPALHLKPVHRLENACASGSAAVHAAVRAVMSGQSRCVLVAGVEKMSACDNVGQALATASYQAEEAQYDSFAALFGEIANQYFSRFGNHEKAMAQIAAKNHHNGLDNPLAQLRKDLSVDFCATVSDRNPRVAGPLKRTDCSPVSDGAAALVISRPESVHAPTNSVRFRAIAQVNDYLPISKRDLSELRGCREAWNLAFRRAQLSGVSDLDFVETHDCFTIAELMQYEAMGLTEPGQGHKALQEGWVMADGRLPVNRSGGLKAKGHPIGATGVSMHAMAALQLQGRANAMQLKDVSLGGVFNMGGSGVANYVSILSL</sequence>
<gene>
    <name evidence="3" type="ORF">ABNF92_01230</name>
</gene>
<protein>
    <submittedName>
        <fullName evidence="3">Thiolase domain-containing protein</fullName>
    </submittedName>
</protein>
<dbReference type="InterPro" id="IPR016039">
    <property type="entry name" value="Thiolase-like"/>
</dbReference>
<name>A0AAU7MNL9_9GAMM</name>
<dbReference type="SUPFAM" id="SSF53901">
    <property type="entry name" value="Thiolase-like"/>
    <property type="match status" value="1"/>
</dbReference>
<evidence type="ECO:0000259" key="1">
    <source>
        <dbReference type="Pfam" id="PF00108"/>
    </source>
</evidence>
<organism evidence="3">
    <name type="scientific">Marinobacter sp. MMG032</name>
    <dbReference type="NCBI Taxonomy" id="3158548"/>
    <lineage>
        <taxon>Bacteria</taxon>
        <taxon>Pseudomonadati</taxon>
        <taxon>Pseudomonadota</taxon>
        <taxon>Gammaproteobacteria</taxon>
        <taxon>Pseudomonadales</taxon>
        <taxon>Marinobacteraceae</taxon>
        <taxon>Marinobacter</taxon>
    </lineage>
</organism>
<dbReference type="Pfam" id="PF00108">
    <property type="entry name" value="Thiolase_N"/>
    <property type="match status" value="1"/>
</dbReference>
<dbReference type="PIRSF" id="PIRSF000429">
    <property type="entry name" value="Ac-CoA_Ac_transf"/>
    <property type="match status" value="1"/>
</dbReference>
<feature type="domain" description="Thiolase C-terminal" evidence="2">
    <location>
        <begin position="247"/>
        <end position="383"/>
    </location>
</feature>
<dbReference type="InterPro" id="IPR020616">
    <property type="entry name" value="Thiolase_N"/>
</dbReference>
<dbReference type="Gene3D" id="3.40.47.10">
    <property type="match status" value="1"/>
</dbReference>
<feature type="domain" description="Thiolase N-terminal" evidence="1">
    <location>
        <begin position="17"/>
        <end position="221"/>
    </location>
</feature>
<dbReference type="PANTHER" id="PTHR42870:SF1">
    <property type="entry name" value="NON-SPECIFIC LIPID-TRANSFER PROTEIN-LIKE 2"/>
    <property type="match status" value="1"/>
</dbReference>
<evidence type="ECO:0000259" key="2">
    <source>
        <dbReference type="Pfam" id="PF22691"/>
    </source>
</evidence>
<evidence type="ECO:0000313" key="3">
    <source>
        <dbReference type="EMBL" id="XBQ19814.1"/>
    </source>
</evidence>
<dbReference type="InterPro" id="IPR002155">
    <property type="entry name" value="Thiolase"/>
</dbReference>
<proteinExistence type="predicted"/>
<accession>A0AAU7MNL9</accession>
<dbReference type="GO" id="GO:0003988">
    <property type="term" value="F:acetyl-CoA C-acyltransferase activity"/>
    <property type="evidence" value="ECO:0007669"/>
    <property type="project" value="UniProtKB-ARBA"/>
</dbReference>
<dbReference type="PANTHER" id="PTHR42870">
    <property type="entry name" value="ACETYL-COA C-ACETYLTRANSFERASE"/>
    <property type="match status" value="1"/>
</dbReference>
<dbReference type="EMBL" id="CP157802">
    <property type="protein sequence ID" value="XBQ19814.1"/>
    <property type="molecule type" value="Genomic_DNA"/>
</dbReference>
<dbReference type="NCBIfam" id="NF005704">
    <property type="entry name" value="PRK07516.1"/>
    <property type="match status" value="1"/>
</dbReference>
<reference evidence="3" key="1">
    <citation type="submission" date="2024-05" db="EMBL/GenBank/DDBJ databases">
        <title>Draft Genome Sequences of Flagellimonas sp. MMG031 and Marinobacter sp. MMG032 Isolated from the dinoflagellate Symbiodinium pilosum.</title>
        <authorList>
            <person name="Shikuma N.J."/>
            <person name="Farrell M.V."/>
        </authorList>
    </citation>
    <scope>NUCLEOTIDE SEQUENCE</scope>
    <source>
        <strain evidence="3">MMG032</strain>
    </source>
</reference>
<dbReference type="Pfam" id="PF22691">
    <property type="entry name" value="Thiolase_C_1"/>
    <property type="match status" value="1"/>
</dbReference>
<dbReference type="KEGG" id="mamm:ABNF92_01230"/>
<dbReference type="RefSeq" id="WP_349343206.1">
    <property type="nucleotide sequence ID" value="NZ_CP157802.1"/>
</dbReference>
<dbReference type="InterPro" id="IPR055140">
    <property type="entry name" value="Thiolase_C_2"/>
</dbReference>